<evidence type="ECO:0000256" key="3">
    <source>
        <dbReference type="ARBA" id="ARBA00022448"/>
    </source>
</evidence>
<dbReference type="InterPro" id="IPR000744">
    <property type="entry name" value="NSF_attach"/>
</dbReference>
<keyword evidence="4" id="KW-0931">ER-Golgi transport</keyword>
<keyword evidence="6" id="KW-0472">Membrane</keyword>
<comment type="subcellular location">
    <subcellularLocation>
        <location evidence="1">Membrane</location>
        <topology evidence="1">Peripheral membrane protein</topology>
    </subcellularLocation>
</comment>
<dbReference type="GO" id="GO:0006886">
    <property type="term" value="P:intracellular protein transport"/>
    <property type="evidence" value="ECO:0007669"/>
    <property type="project" value="InterPro"/>
</dbReference>
<dbReference type="PANTHER" id="PTHR13768">
    <property type="entry name" value="SOLUBLE NSF ATTACHMENT PROTEIN SNAP"/>
    <property type="match status" value="1"/>
</dbReference>
<protein>
    <recommendedName>
        <fullName evidence="7">Gamma-soluble NSF attachment protein</fullName>
    </recommendedName>
    <alternativeName>
        <fullName evidence="8">N-ethylmaleimide-sensitive factor attachment protein gamma</fullName>
    </alternativeName>
</protein>
<evidence type="ECO:0000256" key="2">
    <source>
        <dbReference type="ARBA" id="ARBA00010050"/>
    </source>
</evidence>
<dbReference type="Pfam" id="PF14938">
    <property type="entry name" value="SNAP"/>
    <property type="match status" value="1"/>
</dbReference>
<dbReference type="GO" id="GO:0005483">
    <property type="term" value="F:soluble NSF attachment protein activity"/>
    <property type="evidence" value="ECO:0007669"/>
    <property type="project" value="TreeGrafter"/>
</dbReference>
<proteinExistence type="inferred from homology"/>
<dbReference type="GO" id="GO:0005774">
    <property type="term" value="C:vacuolar membrane"/>
    <property type="evidence" value="ECO:0007669"/>
    <property type="project" value="TreeGrafter"/>
</dbReference>
<dbReference type="Proteomes" id="UP000001396">
    <property type="component" value="Unassembled WGS sequence"/>
</dbReference>
<keyword evidence="10" id="KW-1185">Reference proteome</keyword>
<dbReference type="RefSeq" id="XP_020427326.1">
    <property type="nucleotide sequence ID" value="XM_020582023.1"/>
</dbReference>
<name>D3BU06_HETP5</name>
<dbReference type="GO" id="GO:0016192">
    <property type="term" value="P:vesicle-mediated transport"/>
    <property type="evidence" value="ECO:0007669"/>
    <property type="project" value="UniProtKB-KW"/>
</dbReference>
<evidence type="ECO:0000313" key="9">
    <source>
        <dbReference type="EMBL" id="EFA75192.1"/>
    </source>
</evidence>
<dbReference type="InParanoid" id="D3BU06"/>
<comment type="similarity">
    <text evidence="2">Belongs to the SNAP family.</text>
</comment>
<evidence type="ECO:0000256" key="7">
    <source>
        <dbReference type="ARBA" id="ARBA00040047"/>
    </source>
</evidence>
<evidence type="ECO:0000256" key="4">
    <source>
        <dbReference type="ARBA" id="ARBA00022892"/>
    </source>
</evidence>
<dbReference type="GO" id="GO:0019905">
    <property type="term" value="F:syntaxin binding"/>
    <property type="evidence" value="ECO:0007669"/>
    <property type="project" value="TreeGrafter"/>
</dbReference>
<evidence type="ECO:0000256" key="1">
    <source>
        <dbReference type="ARBA" id="ARBA00004170"/>
    </source>
</evidence>
<dbReference type="PANTHER" id="PTHR13768:SF2">
    <property type="entry name" value="GAMMA-SOLUBLE NSF ATTACHMENT PROTEIN"/>
    <property type="match status" value="1"/>
</dbReference>
<accession>D3BU06</accession>
<dbReference type="SUPFAM" id="SSF48452">
    <property type="entry name" value="TPR-like"/>
    <property type="match status" value="1"/>
</dbReference>
<evidence type="ECO:0000256" key="6">
    <source>
        <dbReference type="ARBA" id="ARBA00023136"/>
    </source>
</evidence>
<dbReference type="Gene3D" id="1.25.40.10">
    <property type="entry name" value="Tetratricopeptide repeat domain"/>
    <property type="match status" value="1"/>
</dbReference>
<sequence length="299" mass="33702">MSEKMIEAKKKEADAFMKEGDKLTTKTLLRWKCDWDNAAIAYEKAAKNYRTCKMYDLAKYCFTRLALCQKSIDVYTLAAMSMESASAMAKEMNNQQEAIELLVEASRIYRINGNSSTAADTMTKAAMMMEKTDVNQALELLMDSCEMLDIDDKEYLSGDKFKLTISMLLRHKKYLEAVDQLINQNKMFVKMDNTHDLNKSCLSAIVVLLAIDDVVSAKRRYEEFLNHSSFLHSQEGTTALELINAFDTNNAEAVKNIRSRHLFNFLDNQVAKIAKALTLSENVTGGGIDTPQGGEESVL</sequence>
<evidence type="ECO:0000256" key="8">
    <source>
        <dbReference type="ARBA" id="ARBA00042485"/>
    </source>
</evidence>
<organism evidence="9 10">
    <name type="scientific">Heterostelium pallidum (strain ATCC 26659 / Pp 5 / PN500)</name>
    <name type="common">Cellular slime mold</name>
    <name type="synonym">Polysphondylium pallidum</name>
    <dbReference type="NCBI Taxonomy" id="670386"/>
    <lineage>
        <taxon>Eukaryota</taxon>
        <taxon>Amoebozoa</taxon>
        <taxon>Evosea</taxon>
        <taxon>Eumycetozoa</taxon>
        <taxon>Dictyostelia</taxon>
        <taxon>Acytosteliales</taxon>
        <taxon>Acytosteliaceae</taxon>
        <taxon>Heterostelium</taxon>
    </lineage>
</organism>
<keyword evidence="5" id="KW-0653">Protein transport</keyword>
<dbReference type="AlphaFoldDB" id="D3BU06"/>
<dbReference type="GeneID" id="31366734"/>
<evidence type="ECO:0000313" key="10">
    <source>
        <dbReference type="Proteomes" id="UP000001396"/>
    </source>
</evidence>
<dbReference type="OMA" id="RSWFHAA"/>
<dbReference type="GO" id="GO:0031201">
    <property type="term" value="C:SNARE complex"/>
    <property type="evidence" value="ECO:0007669"/>
    <property type="project" value="TreeGrafter"/>
</dbReference>
<dbReference type="STRING" id="670386.D3BU06"/>
<dbReference type="FunCoup" id="D3BU06">
    <property type="interactions" value="269"/>
</dbReference>
<gene>
    <name evidence="9" type="primary">snpC</name>
    <name evidence="9" type="ORF">PPL_11266</name>
</gene>
<reference evidence="9 10" key="1">
    <citation type="journal article" date="2011" name="Genome Res.">
        <title>Phylogeny-wide analysis of social amoeba genomes highlights ancient origins for complex intercellular communication.</title>
        <authorList>
            <person name="Heidel A.J."/>
            <person name="Lawal H.M."/>
            <person name="Felder M."/>
            <person name="Schilde C."/>
            <person name="Helps N.R."/>
            <person name="Tunggal B."/>
            <person name="Rivero F."/>
            <person name="John U."/>
            <person name="Schleicher M."/>
            <person name="Eichinger L."/>
            <person name="Platzer M."/>
            <person name="Noegel A.A."/>
            <person name="Schaap P."/>
            <person name="Gloeckner G."/>
        </authorList>
    </citation>
    <scope>NUCLEOTIDE SEQUENCE [LARGE SCALE GENOMIC DNA]</scope>
    <source>
        <strain evidence="10">ATCC 26659 / Pp 5 / PN500</strain>
    </source>
</reference>
<evidence type="ECO:0000256" key="5">
    <source>
        <dbReference type="ARBA" id="ARBA00022927"/>
    </source>
</evidence>
<comment type="caution">
    <text evidence="9">The sequence shown here is derived from an EMBL/GenBank/DDBJ whole genome shotgun (WGS) entry which is preliminary data.</text>
</comment>
<dbReference type="InterPro" id="IPR011990">
    <property type="entry name" value="TPR-like_helical_dom_sf"/>
</dbReference>
<keyword evidence="3" id="KW-0813">Transport</keyword>
<dbReference type="EMBL" id="ADBJ01000056">
    <property type="protein sequence ID" value="EFA75192.1"/>
    <property type="molecule type" value="Genomic_DNA"/>
</dbReference>